<dbReference type="RefSeq" id="WP_015487353.1">
    <property type="nucleotide sequence ID" value="NC_020888.1"/>
</dbReference>
<dbReference type="PIRSF" id="PIRSF032582">
    <property type="entry name" value="Cas2"/>
    <property type="match status" value="1"/>
</dbReference>
<dbReference type="EMBL" id="HF680312">
    <property type="protein sequence ID" value="CCU72635.1"/>
    <property type="molecule type" value="Genomic_DNA"/>
</dbReference>
<dbReference type="SUPFAM" id="SSF143430">
    <property type="entry name" value="TTP0101/SSO1404-like"/>
    <property type="match status" value="1"/>
</dbReference>
<reference evidence="11 12" key="1">
    <citation type="journal article" date="2013" name="Genome Announc.">
        <title>Genome Sequence of Thalassolituus oleivorans MIL-1 (DSM 14913T).</title>
        <authorList>
            <person name="Golyshin P.N."/>
            <person name="Werner J."/>
            <person name="Chernikova T.N."/>
            <person name="Tran H."/>
            <person name="Ferrer M."/>
            <person name="Yakimov M.M."/>
            <person name="Teeling H."/>
            <person name="Golyshina O.V."/>
        </authorList>
    </citation>
    <scope>NUCLEOTIDE SEQUENCE [LARGE SCALE GENOMIC DNA]</scope>
    <source>
        <strain evidence="11 12">MIL-1</strain>
    </source>
</reference>
<evidence type="ECO:0000256" key="4">
    <source>
        <dbReference type="ARBA" id="ARBA00022723"/>
    </source>
</evidence>
<evidence type="ECO:0000313" key="12">
    <source>
        <dbReference type="Proteomes" id="UP000011866"/>
    </source>
</evidence>
<protein>
    <recommendedName>
        <fullName evidence="9">CRISPR-associated endoribonuclease Cas2</fullName>
        <ecNumber evidence="9">3.1.-.-</ecNumber>
    </recommendedName>
</protein>
<keyword evidence="6 9" id="KW-0378">Hydrolase</keyword>
<comment type="cofactor">
    <cofactor evidence="1 9">
        <name>Mg(2+)</name>
        <dbReference type="ChEBI" id="CHEBI:18420"/>
    </cofactor>
</comment>
<gene>
    <name evidence="9" type="primary">cas2</name>
    <name evidence="11" type="ORF">TOL_2231</name>
</gene>
<dbReference type="GeneID" id="79177039"/>
<accession>M5E586</accession>
<comment type="similarity">
    <text evidence="2 9 10">Belongs to the CRISPR-associated endoribonuclease Cas2 protein family.</text>
</comment>
<evidence type="ECO:0000256" key="2">
    <source>
        <dbReference type="ARBA" id="ARBA00009959"/>
    </source>
</evidence>
<dbReference type="KEGG" id="tol:TOL_2231"/>
<keyword evidence="5 9" id="KW-0255">Endonuclease</keyword>
<keyword evidence="12" id="KW-1185">Reference proteome</keyword>
<dbReference type="PANTHER" id="PTHR34405">
    <property type="entry name" value="CRISPR-ASSOCIATED ENDORIBONUCLEASE CAS2"/>
    <property type="match status" value="1"/>
</dbReference>
<sequence>MLMLITYDVSVTTSDGRRRLRNIAKVCLDYGTRVQNSVFECEVTPAQFVELKNELLCIYDSDEDSLRFYYLGKKGREKVEHFGAKAVIDPHNSTLIL</sequence>
<feature type="binding site" evidence="9">
    <location>
        <position position="8"/>
    </location>
    <ligand>
        <name>Mg(2+)</name>
        <dbReference type="ChEBI" id="CHEBI:18420"/>
        <note>catalytic</note>
    </ligand>
</feature>
<dbReference type="GO" id="GO:0046872">
    <property type="term" value="F:metal ion binding"/>
    <property type="evidence" value="ECO:0007669"/>
    <property type="project" value="UniProtKB-UniRule"/>
</dbReference>
<dbReference type="GO" id="GO:0004521">
    <property type="term" value="F:RNA endonuclease activity"/>
    <property type="evidence" value="ECO:0007669"/>
    <property type="project" value="UniProtKB-UniRule"/>
</dbReference>
<keyword evidence="7 9" id="KW-0460">Magnesium</keyword>
<dbReference type="Pfam" id="PF09827">
    <property type="entry name" value="CRISPR_Cas2"/>
    <property type="match status" value="1"/>
</dbReference>
<dbReference type="HAMAP" id="MF_01471">
    <property type="entry name" value="Cas2"/>
    <property type="match status" value="1"/>
</dbReference>
<comment type="subunit">
    <text evidence="9">Homodimer, forms a heterotetramer with a Cas1 homodimer.</text>
</comment>
<dbReference type="eggNOG" id="COG1343">
    <property type="taxonomic scope" value="Bacteria"/>
</dbReference>
<dbReference type="EC" id="3.1.-.-" evidence="9"/>
<evidence type="ECO:0000256" key="8">
    <source>
        <dbReference type="ARBA" id="ARBA00023118"/>
    </source>
</evidence>
<dbReference type="HOGENOM" id="CLU_161124_3_1_6"/>
<dbReference type="AlphaFoldDB" id="M5E586"/>
<dbReference type="InterPro" id="IPR021127">
    <property type="entry name" value="CRISPR_associated_Cas2"/>
</dbReference>
<keyword evidence="4 9" id="KW-0479">Metal-binding</keyword>
<name>M5E586_9GAMM</name>
<dbReference type="GO" id="GO:0043571">
    <property type="term" value="P:maintenance of CRISPR repeat elements"/>
    <property type="evidence" value="ECO:0007669"/>
    <property type="project" value="UniProtKB-UniRule"/>
</dbReference>
<dbReference type="PATRIC" id="fig|1298593.3.peg.2145"/>
<dbReference type="CDD" id="cd09725">
    <property type="entry name" value="Cas2_I_II_III"/>
    <property type="match status" value="1"/>
</dbReference>
<dbReference type="GO" id="GO:0016787">
    <property type="term" value="F:hydrolase activity"/>
    <property type="evidence" value="ECO:0007669"/>
    <property type="project" value="UniProtKB-KW"/>
</dbReference>
<comment type="function">
    <text evidence="9">CRISPR (clustered regularly interspaced short palindromic repeat), is an adaptive immune system that provides protection against mobile genetic elements (viruses, transposable elements and conjugative plasmids). CRISPR clusters contain sequences complementary to antecedent mobile elements and target invading nucleic acids. CRISPR clusters are transcribed and processed into CRISPR RNA (crRNA). Functions as a ssRNA-specific endoribonuclease. Involved in the integration of spacer DNA into the CRISPR cassette.</text>
</comment>
<evidence type="ECO:0000256" key="3">
    <source>
        <dbReference type="ARBA" id="ARBA00022722"/>
    </source>
</evidence>
<evidence type="ECO:0000256" key="9">
    <source>
        <dbReference type="HAMAP-Rule" id="MF_01471"/>
    </source>
</evidence>
<dbReference type="Proteomes" id="UP000011866">
    <property type="component" value="Chromosome"/>
</dbReference>
<dbReference type="Gene3D" id="3.30.70.240">
    <property type="match status" value="1"/>
</dbReference>
<organism evidence="11 12">
    <name type="scientific">Thalassolituus oleivorans MIL-1</name>
    <dbReference type="NCBI Taxonomy" id="1298593"/>
    <lineage>
        <taxon>Bacteria</taxon>
        <taxon>Pseudomonadati</taxon>
        <taxon>Pseudomonadota</taxon>
        <taxon>Gammaproteobacteria</taxon>
        <taxon>Oceanospirillales</taxon>
        <taxon>Oceanospirillaceae</taxon>
        <taxon>Thalassolituus</taxon>
    </lineage>
</organism>
<dbReference type="NCBIfam" id="TIGR01573">
    <property type="entry name" value="cas2"/>
    <property type="match status" value="1"/>
</dbReference>
<evidence type="ECO:0000256" key="7">
    <source>
        <dbReference type="ARBA" id="ARBA00022842"/>
    </source>
</evidence>
<evidence type="ECO:0000313" key="11">
    <source>
        <dbReference type="EMBL" id="CCU72635.1"/>
    </source>
</evidence>
<dbReference type="PANTHER" id="PTHR34405:SF3">
    <property type="entry name" value="CRISPR-ASSOCIATED ENDORIBONUCLEASE CAS2 3"/>
    <property type="match status" value="1"/>
</dbReference>
<dbReference type="InterPro" id="IPR019199">
    <property type="entry name" value="Virulence_VapD/CRISPR_Cas2"/>
</dbReference>
<evidence type="ECO:0000256" key="5">
    <source>
        <dbReference type="ARBA" id="ARBA00022759"/>
    </source>
</evidence>
<keyword evidence="8 9" id="KW-0051">Antiviral defense</keyword>
<evidence type="ECO:0000256" key="10">
    <source>
        <dbReference type="PIRNR" id="PIRNR032582"/>
    </source>
</evidence>
<proteinExistence type="inferred from homology"/>
<evidence type="ECO:0000256" key="1">
    <source>
        <dbReference type="ARBA" id="ARBA00001946"/>
    </source>
</evidence>
<evidence type="ECO:0000256" key="6">
    <source>
        <dbReference type="ARBA" id="ARBA00022801"/>
    </source>
</evidence>
<dbReference type="GO" id="GO:0051607">
    <property type="term" value="P:defense response to virus"/>
    <property type="evidence" value="ECO:0007669"/>
    <property type="project" value="UniProtKB-UniRule"/>
</dbReference>
<keyword evidence="3 9" id="KW-0540">Nuclease</keyword>